<evidence type="ECO:0000313" key="3">
    <source>
        <dbReference type="EMBL" id="KAA5396344.1"/>
    </source>
</evidence>
<dbReference type="PANTHER" id="PTHR12526">
    <property type="entry name" value="GLYCOSYLTRANSFERASE"/>
    <property type="match status" value="1"/>
</dbReference>
<evidence type="ECO:0000259" key="2">
    <source>
        <dbReference type="Pfam" id="PF00534"/>
    </source>
</evidence>
<protein>
    <submittedName>
        <fullName evidence="4">Glycosyltransferase</fullName>
    </submittedName>
</protein>
<organism evidence="4 5">
    <name type="scientific">Phocaeicola dorei</name>
    <dbReference type="NCBI Taxonomy" id="357276"/>
    <lineage>
        <taxon>Bacteria</taxon>
        <taxon>Pseudomonadati</taxon>
        <taxon>Bacteroidota</taxon>
        <taxon>Bacteroidia</taxon>
        <taxon>Bacteroidales</taxon>
        <taxon>Bacteroidaceae</taxon>
        <taxon>Phocaeicola</taxon>
    </lineage>
</organism>
<gene>
    <name evidence="4" type="ORF">F2Y51_14740</name>
    <name evidence="3" type="ORF">F2Y58_15675</name>
</gene>
<evidence type="ECO:0000313" key="4">
    <source>
        <dbReference type="EMBL" id="KAA5403956.1"/>
    </source>
</evidence>
<dbReference type="CDD" id="cd03801">
    <property type="entry name" value="GT4_PimA-like"/>
    <property type="match status" value="1"/>
</dbReference>
<keyword evidence="1" id="KW-1133">Transmembrane helix</keyword>
<evidence type="ECO:0000313" key="5">
    <source>
        <dbReference type="Proteomes" id="UP000441162"/>
    </source>
</evidence>
<sequence length="408" mass="46597">MRTILISAYGCEPLKGSEAGVGWNWILQMAKTNYLHVITRANNQDSIEAHLPKDVKDRITFYYYDTPNFIKRMKNKAKGLYFYYFCWQLGIISLVRCILKQNKIDYTLHLTFGSMWMPTFLPFFKTPFIWGPVGGGDCEPKSFLKVLPLKQRIIQSARYAMNVLSFLHPSIIIPSAKAKAILVRTPNSANVIPSYFRKKTKVILETAMEDTIFTLHKIARQDKHGLQLITTGRLLPSKNILTAVKALQYLPNNQNITLTIVGSGYQKKEIEEIAQKIGWKSNVSIIAELPRQEVLKLVEQSDIFLFPSLREGGSWSLMEAMAIGLPIICLDWAGMSITTDNDCAIRLPVSNPEQMPKDMATAIIKLIENPELRKQMGEAGRKRIKEVFTWKEKGRFMENLFKELDAKK</sequence>
<keyword evidence="1" id="KW-0812">Transmembrane</keyword>
<comment type="caution">
    <text evidence="4">The sequence shown here is derived from an EMBL/GenBank/DDBJ whole genome shotgun (WGS) entry which is preliminary data.</text>
</comment>
<evidence type="ECO:0000313" key="6">
    <source>
        <dbReference type="Proteomes" id="UP000481616"/>
    </source>
</evidence>
<name>A0A1Y4PI77_9BACT</name>
<keyword evidence="1" id="KW-0472">Membrane</keyword>
<dbReference type="AlphaFoldDB" id="A0A1Y4PI77"/>
<dbReference type="EMBL" id="VVYY01000013">
    <property type="protein sequence ID" value="KAA5396344.1"/>
    <property type="molecule type" value="Genomic_DNA"/>
</dbReference>
<feature type="transmembrane region" description="Helical" evidence="1">
    <location>
        <begin position="81"/>
        <end position="99"/>
    </location>
</feature>
<dbReference type="RefSeq" id="WP_087388082.1">
    <property type="nucleotide sequence ID" value="NZ_NFKX01000009.1"/>
</dbReference>
<dbReference type="Proteomes" id="UP000441162">
    <property type="component" value="Unassembled WGS sequence"/>
</dbReference>
<dbReference type="InterPro" id="IPR001296">
    <property type="entry name" value="Glyco_trans_1"/>
</dbReference>
<feature type="domain" description="Glycosyl transferase family 1" evidence="2">
    <location>
        <begin position="218"/>
        <end position="383"/>
    </location>
</feature>
<dbReference type="Gene3D" id="3.40.50.2000">
    <property type="entry name" value="Glycogen Phosphorylase B"/>
    <property type="match status" value="2"/>
</dbReference>
<accession>A0A1Y4PI77</accession>
<dbReference type="PANTHER" id="PTHR12526:SF630">
    <property type="entry name" value="GLYCOSYLTRANSFERASE"/>
    <property type="match status" value="1"/>
</dbReference>
<dbReference type="Pfam" id="PF00534">
    <property type="entry name" value="Glycos_transf_1"/>
    <property type="match status" value="1"/>
</dbReference>
<keyword evidence="4" id="KW-0808">Transferase</keyword>
<dbReference type="Proteomes" id="UP000481616">
    <property type="component" value="Unassembled WGS sequence"/>
</dbReference>
<evidence type="ECO:0000256" key="1">
    <source>
        <dbReference type="SAM" id="Phobius"/>
    </source>
</evidence>
<proteinExistence type="predicted"/>
<reference evidence="5 6" key="1">
    <citation type="journal article" date="2019" name="Nat. Med.">
        <title>A library of human gut bacterial isolates paired with longitudinal multiomics data enables mechanistic microbiome research.</title>
        <authorList>
            <person name="Poyet M."/>
            <person name="Groussin M."/>
            <person name="Gibbons S.M."/>
            <person name="Avila-Pacheco J."/>
            <person name="Jiang X."/>
            <person name="Kearney S.M."/>
            <person name="Perrotta A.R."/>
            <person name="Berdy B."/>
            <person name="Zhao S."/>
            <person name="Lieberman T.D."/>
            <person name="Swanson P.K."/>
            <person name="Smith M."/>
            <person name="Roesemann S."/>
            <person name="Alexander J.E."/>
            <person name="Rich S.A."/>
            <person name="Livny J."/>
            <person name="Vlamakis H."/>
            <person name="Clish C."/>
            <person name="Bullock K."/>
            <person name="Deik A."/>
            <person name="Scott J."/>
            <person name="Pierce K.A."/>
            <person name="Xavier R.J."/>
            <person name="Alm E.J."/>
        </authorList>
    </citation>
    <scope>NUCLEOTIDE SEQUENCE [LARGE SCALE GENOMIC DNA]</scope>
    <source>
        <strain evidence="3 6">BIOML-A1</strain>
        <strain evidence="4 5">BIOML-A4</strain>
    </source>
</reference>
<dbReference type="SUPFAM" id="SSF53756">
    <property type="entry name" value="UDP-Glycosyltransferase/glycogen phosphorylase"/>
    <property type="match status" value="1"/>
</dbReference>
<dbReference type="EMBL" id="VVZA01000012">
    <property type="protein sequence ID" value="KAA5403956.1"/>
    <property type="molecule type" value="Genomic_DNA"/>
</dbReference>
<dbReference type="GO" id="GO:0016757">
    <property type="term" value="F:glycosyltransferase activity"/>
    <property type="evidence" value="ECO:0007669"/>
    <property type="project" value="InterPro"/>
</dbReference>